<feature type="domain" description="Carrier" evidence="1">
    <location>
        <begin position="1"/>
        <end position="76"/>
    </location>
</feature>
<protein>
    <submittedName>
        <fullName evidence="2">Acyl carrier protein</fullName>
    </submittedName>
</protein>
<comment type="caution">
    <text evidence="2">The sequence shown here is derived from an EMBL/GenBank/DDBJ whole genome shotgun (WGS) entry which is preliminary data.</text>
</comment>
<accession>A0ABY3G5W8</accession>
<evidence type="ECO:0000259" key="1">
    <source>
        <dbReference type="PROSITE" id="PS50075"/>
    </source>
</evidence>
<keyword evidence="3" id="KW-1185">Reference proteome</keyword>
<name>A0ABY3G5W8_9BACT</name>
<dbReference type="PROSITE" id="PS50075">
    <property type="entry name" value="CARRIER"/>
    <property type="match status" value="1"/>
</dbReference>
<reference evidence="2 3" key="1">
    <citation type="submission" date="2019-07" db="EMBL/GenBank/DDBJ databases">
        <title>Rapid identification of Enteric Bacteria from Whole Genome Sequences (WGS) using Average Nucleotide Identity (ANI).</title>
        <authorList>
            <person name="Lane C."/>
        </authorList>
    </citation>
    <scope>NUCLEOTIDE SEQUENCE [LARGE SCALE GENOMIC DNA]</scope>
    <source>
        <strain evidence="2 3">2011D-8905</strain>
    </source>
</reference>
<organism evidence="2 3">
    <name type="scientific">Campylobacter insulaenigrae</name>
    <dbReference type="NCBI Taxonomy" id="260714"/>
    <lineage>
        <taxon>Bacteria</taxon>
        <taxon>Pseudomonadati</taxon>
        <taxon>Campylobacterota</taxon>
        <taxon>Epsilonproteobacteria</taxon>
        <taxon>Campylobacterales</taxon>
        <taxon>Campylobacteraceae</taxon>
        <taxon>Campylobacter</taxon>
    </lineage>
</organism>
<dbReference type="InterPro" id="IPR036736">
    <property type="entry name" value="ACP-like_sf"/>
</dbReference>
<evidence type="ECO:0000313" key="3">
    <source>
        <dbReference type="Proteomes" id="UP000321614"/>
    </source>
</evidence>
<evidence type="ECO:0000313" key="2">
    <source>
        <dbReference type="EMBL" id="TWO27709.1"/>
    </source>
</evidence>
<dbReference type="InterPro" id="IPR009081">
    <property type="entry name" value="PP-bd_ACP"/>
</dbReference>
<dbReference type="Proteomes" id="UP000321614">
    <property type="component" value="Unassembled WGS sequence"/>
</dbReference>
<sequence length="76" mass="8923">MEQIQEFFINIDRADINENTKNLVSDDIIDSIDIMALVAEIEKYYKKSVDSKFISPENFEDFESIKKMIQEVLENS</sequence>
<dbReference type="Gene3D" id="1.10.1200.10">
    <property type="entry name" value="ACP-like"/>
    <property type="match status" value="1"/>
</dbReference>
<dbReference type="EMBL" id="VOAW01000006">
    <property type="protein sequence ID" value="TWO27709.1"/>
    <property type="molecule type" value="Genomic_DNA"/>
</dbReference>
<dbReference type="SUPFAM" id="SSF47336">
    <property type="entry name" value="ACP-like"/>
    <property type="match status" value="1"/>
</dbReference>
<proteinExistence type="predicted"/>
<gene>
    <name evidence="2" type="ORF">ZA01_01335</name>
</gene>
<dbReference type="RefSeq" id="WP_147500371.1">
    <property type="nucleotide sequence ID" value="NZ_JANPQQ010000002.1"/>
</dbReference>